<evidence type="ECO:0000256" key="1">
    <source>
        <dbReference type="SAM" id="MobiDB-lite"/>
    </source>
</evidence>
<gene>
    <name evidence="3" type="ORF">HNR25_004709</name>
</gene>
<proteinExistence type="predicted"/>
<organism evidence="3 4">
    <name type="scientific">Streptomonospora salina</name>
    <dbReference type="NCBI Taxonomy" id="104205"/>
    <lineage>
        <taxon>Bacteria</taxon>
        <taxon>Bacillati</taxon>
        <taxon>Actinomycetota</taxon>
        <taxon>Actinomycetes</taxon>
        <taxon>Streptosporangiales</taxon>
        <taxon>Nocardiopsidaceae</taxon>
        <taxon>Streptomonospora</taxon>
    </lineage>
</organism>
<accession>A0A841EKM1</accession>
<dbReference type="AlphaFoldDB" id="A0A841EKM1"/>
<protein>
    <recommendedName>
        <fullName evidence="5">DUF4267 domain-containing protein</fullName>
    </recommendedName>
</protein>
<keyword evidence="2" id="KW-0732">Signal</keyword>
<dbReference type="Proteomes" id="UP000578077">
    <property type="component" value="Unassembled WGS sequence"/>
</dbReference>
<evidence type="ECO:0000313" key="4">
    <source>
        <dbReference type="Proteomes" id="UP000578077"/>
    </source>
</evidence>
<keyword evidence="4" id="KW-1185">Reference proteome</keyword>
<evidence type="ECO:0000313" key="3">
    <source>
        <dbReference type="EMBL" id="MBB6000880.1"/>
    </source>
</evidence>
<comment type="caution">
    <text evidence="3">The sequence shown here is derived from an EMBL/GenBank/DDBJ whole genome shotgun (WGS) entry which is preliminary data.</text>
</comment>
<evidence type="ECO:0008006" key="5">
    <source>
        <dbReference type="Google" id="ProtNLM"/>
    </source>
</evidence>
<dbReference type="EMBL" id="JACHLY010000002">
    <property type="protein sequence ID" value="MBB6000880.1"/>
    <property type="molecule type" value="Genomic_DNA"/>
</dbReference>
<name>A0A841EKM1_9ACTN</name>
<dbReference type="RefSeq" id="WP_184639783.1">
    <property type="nucleotide sequence ID" value="NZ_BAABKT010000017.1"/>
</dbReference>
<evidence type="ECO:0000256" key="2">
    <source>
        <dbReference type="SAM" id="SignalP"/>
    </source>
</evidence>
<feature type="region of interest" description="Disordered" evidence="1">
    <location>
        <begin position="118"/>
        <end position="153"/>
    </location>
</feature>
<reference evidence="3 4" key="1">
    <citation type="submission" date="2020-08" db="EMBL/GenBank/DDBJ databases">
        <title>Sequencing the genomes of 1000 actinobacteria strains.</title>
        <authorList>
            <person name="Klenk H.-P."/>
        </authorList>
    </citation>
    <scope>NUCLEOTIDE SEQUENCE [LARGE SCALE GENOMIC DNA]</scope>
    <source>
        <strain evidence="3 4">DSM 44593</strain>
    </source>
</reference>
<sequence>MLVPRTLGAVTIAFSAAIMARPHLMAGPSGHTAPDGSVPRDTRLLMYAIGVRDMATGALMLTAPGPAAMRAAVAARVACDIGDALVFGTRLPLRRQRLTVGAAAAGWASVCAYSLRHIPTDPTPPPRRRRRVRLNGARALSSRRTPGAAAPAP</sequence>
<feature type="signal peptide" evidence="2">
    <location>
        <begin position="1"/>
        <end position="26"/>
    </location>
</feature>
<feature type="chain" id="PRO_5032871868" description="DUF4267 domain-containing protein" evidence="2">
    <location>
        <begin position="27"/>
        <end position="153"/>
    </location>
</feature>